<reference evidence="2 3" key="1">
    <citation type="journal article" date="2015" name="BMC Genomics">
        <title>Genome mining reveals unlocked bioactive potential of marine Gram-negative bacteria.</title>
        <authorList>
            <person name="Machado H."/>
            <person name="Sonnenschein E.C."/>
            <person name="Melchiorsen J."/>
            <person name="Gram L."/>
        </authorList>
    </citation>
    <scope>NUCLEOTIDE SEQUENCE [LARGE SCALE GENOMIC DNA]</scope>
    <source>
        <strain evidence="2 3">S2471</strain>
    </source>
</reference>
<feature type="domain" description="Metallo-beta-lactamase" evidence="1">
    <location>
        <begin position="323"/>
        <end position="515"/>
    </location>
</feature>
<dbReference type="RefSeq" id="WP_046005100.1">
    <property type="nucleotide sequence ID" value="NZ_JXYA01000023.1"/>
</dbReference>
<dbReference type="Gene3D" id="3.60.15.10">
    <property type="entry name" value="Ribonuclease Z/Hydroxyacylglutathione hydrolase-like"/>
    <property type="match status" value="1"/>
</dbReference>
<dbReference type="Proteomes" id="UP000033452">
    <property type="component" value="Unassembled WGS sequence"/>
</dbReference>
<dbReference type="SUPFAM" id="SSF56281">
    <property type="entry name" value="Metallo-hydrolase/oxidoreductase"/>
    <property type="match status" value="1"/>
</dbReference>
<proteinExistence type="predicted"/>
<dbReference type="InterPro" id="IPR001279">
    <property type="entry name" value="Metallo-B-lactamas"/>
</dbReference>
<gene>
    <name evidence="2" type="ORF">TW77_11395</name>
</gene>
<dbReference type="InterPro" id="IPR036866">
    <property type="entry name" value="RibonucZ/Hydroxyglut_hydro"/>
</dbReference>
<evidence type="ECO:0000313" key="3">
    <source>
        <dbReference type="Proteomes" id="UP000033452"/>
    </source>
</evidence>
<dbReference type="SMART" id="SM00849">
    <property type="entry name" value="Lactamase_B"/>
    <property type="match status" value="1"/>
</dbReference>
<dbReference type="EMBL" id="JXYA01000023">
    <property type="protein sequence ID" value="KJZ08975.1"/>
    <property type="molecule type" value="Genomic_DNA"/>
</dbReference>
<comment type="caution">
    <text evidence="2">The sequence shown here is derived from an EMBL/GenBank/DDBJ whole genome shotgun (WGS) entry which is preliminary data.</text>
</comment>
<dbReference type="CDD" id="cd06262">
    <property type="entry name" value="metallo-hydrolase-like_MBL-fold"/>
    <property type="match status" value="1"/>
</dbReference>
<protein>
    <recommendedName>
        <fullName evidence="1">Metallo-beta-lactamase domain-containing protein</fullName>
    </recommendedName>
</protein>
<dbReference type="OrthoDB" id="6301933at2"/>
<evidence type="ECO:0000313" key="2">
    <source>
        <dbReference type="EMBL" id="KJZ08975.1"/>
    </source>
</evidence>
<evidence type="ECO:0000259" key="1">
    <source>
        <dbReference type="SMART" id="SM00849"/>
    </source>
</evidence>
<dbReference type="AlphaFoldDB" id="A0A0F4QNZ6"/>
<keyword evidence="3" id="KW-1185">Reference proteome</keyword>
<name>A0A0F4QNZ6_9GAMM</name>
<accession>A0A0F4QNZ6</accession>
<sequence length="547" mass="60839">MYCDNNKRFIYLLGYVFNHFASAVNHLKPGLSLLVRRPFVLVLISALAMVGACPLAHAQSREAQIIERTVAAYGGEHLLTLPGISVSETWYHYSQWLSGHALQGPMVTYLSEQQNDYRIDFVAKRKVFKQANSRLVGSHGSDAPEVIHRLFAGNKGASIDHALQRFQPSSRITFDNTSLGYEAMLDTLIVRKLAQLKQPSQWLDTAYIAGVPHDVIAVPLDGKAQTSHTLYLNQNNGLLSRMMTEQQGKKRFYDFMAHRTSGAIRWASQVLVSTADGPQYHSKARTVSVAKPVDASFQIPAAYQRAPAVTPFDVSELTVRELATGVYFVGQDWGYSLFVDAGDYLISAGTWQMNEQAGTGTGSWAKALARLRQSTSLSKPVKYHIVTHHHTDHLRGLRDTLAEDTTLLVHPADKNAVAEALGPHVRIETIPAPYTLAGGKIRLLDVPNSHAAHNLVVYLSEPQILLTEDMFGSSFEQALHSPARWPDLDTYYRLDALVERLNEQGIKVAQYVSSHHGRVLTQADIDRAMAIPRTERPVLLQRLFEGQ</sequence>
<dbReference type="PATRIC" id="fig|43658.5.peg.2408"/>
<organism evidence="2 3">
    <name type="scientific">Pseudoalteromonas rubra</name>
    <dbReference type="NCBI Taxonomy" id="43658"/>
    <lineage>
        <taxon>Bacteria</taxon>
        <taxon>Pseudomonadati</taxon>
        <taxon>Pseudomonadota</taxon>
        <taxon>Gammaproteobacteria</taxon>
        <taxon>Alteromonadales</taxon>
        <taxon>Pseudoalteromonadaceae</taxon>
        <taxon>Pseudoalteromonas</taxon>
    </lineage>
</organism>